<proteinExistence type="predicted"/>
<dbReference type="PROSITE" id="PS00198">
    <property type="entry name" value="4FE4S_FER_1"/>
    <property type="match status" value="2"/>
</dbReference>
<sequence length="392" mass="43565">MNSVFDNKNDCFGCAACVQVCPSGAIAFPQDSEGFRYPEIDAGRCTDCGLCRKSCPIFKDIKSQAASFPQVYAMWSKDENIRSTSTSGGVFTVLAKHVLSKGGVVFGAAFDENLRVAHTGVYDQEQLWRLQGSKYAQSVTGDTFKEVKALLQAGKTVLYSGTPCQTGGLYSYLGKDHKLLYTCDCVCHGVPSPLVFELYKSHLEKIYASEIQSFNFRNKSAGWKNYNIKVDFKNGRQHRTDFKADPYMRGFTGNMYLRPSCHGCRYASVQRQSDITLADFWGVARFDPGLDDDKGTSLILVNSPAGLELLEACGDELTIHKADLPAAARENPSLTGPSSPHRRRGEFFSQMARSDFAALEAKFLRAPSKVRLLWRRCIGIPRRMAKIILRKS</sequence>
<dbReference type="Proteomes" id="UP000191554">
    <property type="component" value="Unassembled WGS sequence"/>
</dbReference>
<dbReference type="PROSITE" id="PS51379">
    <property type="entry name" value="4FE4S_FER_2"/>
    <property type="match status" value="2"/>
</dbReference>
<dbReference type="EC" id="1.6.5.11" evidence="5"/>
<dbReference type="GO" id="GO:0046872">
    <property type="term" value="F:metal ion binding"/>
    <property type="evidence" value="ECO:0007669"/>
    <property type="project" value="UniProtKB-KW"/>
</dbReference>
<dbReference type="PANTHER" id="PTHR43193:SF2">
    <property type="entry name" value="POLYFERREDOXIN PROTEIN FWDF"/>
    <property type="match status" value="1"/>
</dbReference>
<dbReference type="Pfam" id="PF12838">
    <property type="entry name" value="Fer4_7"/>
    <property type="match status" value="1"/>
</dbReference>
<dbReference type="GO" id="GO:0016491">
    <property type="term" value="F:oxidoreductase activity"/>
    <property type="evidence" value="ECO:0007669"/>
    <property type="project" value="UniProtKB-KW"/>
</dbReference>
<dbReference type="SUPFAM" id="SSF54862">
    <property type="entry name" value="4Fe-4S ferredoxins"/>
    <property type="match status" value="1"/>
</dbReference>
<keyword evidence="3" id="KW-0411">Iron-sulfur</keyword>
<dbReference type="InterPro" id="IPR017900">
    <property type="entry name" value="4Fe4S_Fe_S_CS"/>
</dbReference>
<evidence type="ECO:0000256" key="2">
    <source>
        <dbReference type="ARBA" id="ARBA00023004"/>
    </source>
</evidence>
<evidence type="ECO:0000313" key="5">
    <source>
        <dbReference type="EMBL" id="OPX45529.1"/>
    </source>
</evidence>
<dbReference type="Gene3D" id="3.30.70.20">
    <property type="match status" value="1"/>
</dbReference>
<dbReference type="Pfam" id="PF04422">
    <property type="entry name" value="FrhB_FdhB_N"/>
    <property type="match status" value="1"/>
</dbReference>
<keyword evidence="1" id="KW-0479">Metal-binding</keyword>
<dbReference type="AlphaFoldDB" id="A0A1V4SNR6"/>
<evidence type="ECO:0000256" key="3">
    <source>
        <dbReference type="ARBA" id="ARBA00023014"/>
    </source>
</evidence>
<dbReference type="GO" id="GO:0051536">
    <property type="term" value="F:iron-sulfur cluster binding"/>
    <property type="evidence" value="ECO:0007669"/>
    <property type="project" value="UniProtKB-KW"/>
</dbReference>
<dbReference type="OrthoDB" id="430408at2"/>
<comment type="caution">
    <text evidence="5">The sequence shown here is derived from an EMBL/GenBank/DDBJ whole genome shotgun (WGS) entry which is preliminary data.</text>
</comment>
<gene>
    <name evidence="5" type="primary">ndhI_2</name>
    <name evidence="5" type="ORF">CLHUN_09040</name>
</gene>
<dbReference type="EMBL" id="MZGX01000004">
    <property type="protein sequence ID" value="OPX45529.1"/>
    <property type="molecule type" value="Genomic_DNA"/>
</dbReference>
<evidence type="ECO:0000259" key="4">
    <source>
        <dbReference type="PROSITE" id="PS51379"/>
    </source>
</evidence>
<dbReference type="RefSeq" id="WP_080063356.1">
    <property type="nucleotide sequence ID" value="NZ_MZGX01000004.1"/>
</dbReference>
<dbReference type="InterPro" id="IPR007516">
    <property type="entry name" value="Co_F420_Hydgase/DH_bsu_N"/>
</dbReference>
<feature type="domain" description="4Fe-4S ferredoxin-type" evidence="4">
    <location>
        <begin position="1"/>
        <end position="31"/>
    </location>
</feature>
<accession>A0A1V4SNR6</accession>
<dbReference type="STRING" id="48256.CLHUN_09040"/>
<name>A0A1V4SNR6_RUMHU</name>
<dbReference type="InterPro" id="IPR007525">
    <property type="entry name" value="FrhB_FdhB_C"/>
</dbReference>
<keyword evidence="5" id="KW-0560">Oxidoreductase</keyword>
<dbReference type="InterPro" id="IPR017896">
    <property type="entry name" value="4Fe4S_Fe-S-bd"/>
</dbReference>
<dbReference type="PANTHER" id="PTHR43193">
    <property type="match status" value="1"/>
</dbReference>
<protein>
    <submittedName>
        <fullName evidence="5">NAD(P)H-quinone oxidoreductase subunit I</fullName>
        <ecNumber evidence="5">1.6.5.11</ecNumber>
    </submittedName>
</protein>
<keyword evidence="6" id="KW-1185">Reference proteome</keyword>
<dbReference type="InterPro" id="IPR052977">
    <property type="entry name" value="Polyferredoxin-like_ET"/>
</dbReference>
<organism evidence="5 6">
    <name type="scientific">Ruminiclostridium hungatei</name>
    <name type="common">Clostridium hungatei</name>
    <dbReference type="NCBI Taxonomy" id="48256"/>
    <lineage>
        <taxon>Bacteria</taxon>
        <taxon>Bacillati</taxon>
        <taxon>Bacillota</taxon>
        <taxon>Clostridia</taxon>
        <taxon>Eubacteriales</taxon>
        <taxon>Oscillospiraceae</taxon>
        <taxon>Ruminiclostridium</taxon>
    </lineage>
</organism>
<evidence type="ECO:0000256" key="1">
    <source>
        <dbReference type="ARBA" id="ARBA00022723"/>
    </source>
</evidence>
<reference evidence="5 6" key="1">
    <citation type="submission" date="2017-03" db="EMBL/GenBank/DDBJ databases">
        <title>Genome sequence of Clostridium hungatei DSM 14427.</title>
        <authorList>
            <person name="Poehlein A."/>
            <person name="Daniel R."/>
        </authorList>
    </citation>
    <scope>NUCLEOTIDE SEQUENCE [LARGE SCALE GENOMIC DNA]</scope>
    <source>
        <strain evidence="5 6">DSM 14427</strain>
    </source>
</reference>
<evidence type="ECO:0000313" key="6">
    <source>
        <dbReference type="Proteomes" id="UP000191554"/>
    </source>
</evidence>
<feature type="domain" description="4Fe-4S ferredoxin-type" evidence="4">
    <location>
        <begin position="36"/>
        <end position="66"/>
    </location>
</feature>
<keyword evidence="2" id="KW-0408">Iron</keyword>
<dbReference type="Pfam" id="PF04432">
    <property type="entry name" value="FrhB_FdhB_C"/>
    <property type="match status" value="1"/>
</dbReference>